<comment type="caution">
    <text evidence="1">The sequence shown here is derived from an EMBL/GenBank/DDBJ whole genome shotgun (WGS) entry which is preliminary data.</text>
</comment>
<gene>
    <name evidence="1" type="ORF">PQJ73_23190</name>
</gene>
<proteinExistence type="predicted"/>
<organism evidence="1 2">
    <name type="scientific">Rhodoplanes tepidamans</name>
    <name type="common">Rhodoplanes cryptolactis</name>
    <dbReference type="NCBI Taxonomy" id="200616"/>
    <lineage>
        <taxon>Bacteria</taxon>
        <taxon>Pseudomonadati</taxon>
        <taxon>Pseudomonadota</taxon>
        <taxon>Alphaproteobacteria</taxon>
        <taxon>Hyphomicrobiales</taxon>
        <taxon>Nitrobacteraceae</taxon>
        <taxon>Rhodoplanes</taxon>
    </lineage>
</organism>
<dbReference type="RefSeq" id="WP_272779440.1">
    <property type="nucleotide sequence ID" value="NZ_JAQQLI010000047.1"/>
</dbReference>
<evidence type="ECO:0000313" key="1">
    <source>
        <dbReference type="EMBL" id="MDC7788605.1"/>
    </source>
</evidence>
<accession>A0ABT5JFX6</accession>
<sequence>MLFVPATAPAQSPPASEVEAAAAMPITVSPFLPGDVPGGAPNADLATAAAFAWQEFIALSWPAQSGVRETPDLRLPFGTNGVAGGPPLVWQTFRHKVEIFPPRDMNDTTARLPLPHGADRGPPTYGYDLPPDYVYVPGKVGTPDGRVKACPGQAPVAQAPWVNLDETSQIGLDQMFAGILPARTSGPNTAPQLIRFMAKGSRLQYVYSLDNEYWYHSPALQTAEQNFIDAVKTGTPPKAPFVFFPVGTIELKSAWRPLAPGEDVSRFHTTRVRFYETAGAVPCYVEAEWALIALHIIHKTPTAPAFVFATFEQADNILTVDGKPVEDADGRVIAPQAGYPTEPPQTYTDAVAGPKVALAPGAGFCTGPQQMGHRLFYSEIPGNTALPVGGAICVKQRFHDIPPVIVAVNTVAHRAIAAYTAANNVPRSPWAYYKLVNVQAYPFDKSQIATNPNSPKGAPSFYQANGVVETDYTLQNFSGRLSNGAPTDYPPNGSVPNFKNVHLFSQNPPSAASYNMGGCQGCHANAQLLGTDFSFILDGNGFQAAPDAPGPATAAAAAERYELRFRRVVD</sequence>
<evidence type="ECO:0008006" key="3">
    <source>
        <dbReference type="Google" id="ProtNLM"/>
    </source>
</evidence>
<reference evidence="1" key="1">
    <citation type="journal article" date="2023" name="Microbiol Resour">
        <title>Genome Sequences of Rhodoplanes serenus and Two Thermotolerant Strains, Rhodoplanes tepidamans and 'Rhodoplanes cryptolactis,' Further Refine the Genus.</title>
        <authorList>
            <person name="Rayyan A.A."/>
            <person name="Kyndt J.A."/>
        </authorList>
    </citation>
    <scope>NUCLEOTIDE SEQUENCE</scope>
    <source>
        <strain evidence="1">DSM 9987</strain>
    </source>
</reference>
<evidence type="ECO:0000313" key="2">
    <source>
        <dbReference type="Proteomes" id="UP001165652"/>
    </source>
</evidence>
<keyword evidence="2" id="KW-1185">Reference proteome</keyword>
<dbReference type="Proteomes" id="UP001165652">
    <property type="component" value="Unassembled WGS sequence"/>
</dbReference>
<protein>
    <recommendedName>
        <fullName evidence="3">Cytochrome c domain-containing protein</fullName>
    </recommendedName>
</protein>
<name>A0ABT5JFX6_RHOTP</name>
<reference evidence="1" key="2">
    <citation type="submission" date="2023-02" db="EMBL/GenBank/DDBJ databases">
        <authorList>
            <person name="Rayyan A."/>
            <person name="Meyer T."/>
            <person name="Kyndt J.A."/>
        </authorList>
    </citation>
    <scope>NUCLEOTIDE SEQUENCE</scope>
    <source>
        <strain evidence="1">DSM 9987</strain>
    </source>
</reference>
<dbReference type="EMBL" id="JAQQLI010000047">
    <property type="protein sequence ID" value="MDC7788605.1"/>
    <property type="molecule type" value="Genomic_DNA"/>
</dbReference>